<reference evidence="4 5" key="1">
    <citation type="submission" date="2016-03" db="EMBL/GenBank/DDBJ databases">
        <authorList>
            <person name="Ploux O."/>
        </authorList>
    </citation>
    <scope>NUCLEOTIDE SEQUENCE [LARGE SCALE GENOMIC DNA]</scope>
    <source>
        <strain evidence="4 5">UAMH 11012</strain>
    </source>
</reference>
<dbReference type="Gene3D" id="3.90.1140.10">
    <property type="entry name" value="Cyclic phosphodiesterase"/>
    <property type="match status" value="1"/>
</dbReference>
<evidence type="ECO:0000313" key="5">
    <source>
        <dbReference type="Proteomes" id="UP000184330"/>
    </source>
</evidence>
<proteinExistence type="predicted"/>
<feature type="region of interest" description="Disordered" evidence="1">
    <location>
        <begin position="1025"/>
        <end position="1077"/>
    </location>
</feature>
<accession>A0A1L7WC54</accession>
<dbReference type="Pfam" id="PF04457">
    <property type="entry name" value="MJ1316"/>
    <property type="match status" value="1"/>
</dbReference>
<dbReference type="SUPFAM" id="SSF81301">
    <property type="entry name" value="Nucleotidyltransferase"/>
    <property type="match status" value="1"/>
</dbReference>
<dbReference type="PANTHER" id="PTHR10682">
    <property type="entry name" value="POLY A POLYMERASE"/>
    <property type="match status" value="1"/>
</dbReference>
<evidence type="ECO:0000259" key="2">
    <source>
        <dbReference type="Pfam" id="PF03372"/>
    </source>
</evidence>
<dbReference type="InterPro" id="IPR036691">
    <property type="entry name" value="Endo/exonu/phosph_ase_sf"/>
</dbReference>
<dbReference type="InterPro" id="IPR043519">
    <property type="entry name" value="NT_sf"/>
</dbReference>
<organism evidence="4 5">
    <name type="scientific">Phialocephala subalpina</name>
    <dbReference type="NCBI Taxonomy" id="576137"/>
    <lineage>
        <taxon>Eukaryota</taxon>
        <taxon>Fungi</taxon>
        <taxon>Dikarya</taxon>
        <taxon>Ascomycota</taxon>
        <taxon>Pezizomycotina</taxon>
        <taxon>Leotiomycetes</taxon>
        <taxon>Helotiales</taxon>
        <taxon>Mollisiaceae</taxon>
        <taxon>Phialocephala</taxon>
        <taxon>Phialocephala fortinii species complex</taxon>
    </lineage>
</organism>
<dbReference type="OrthoDB" id="10263155at2759"/>
<feature type="domain" description="MJ1316 RNA cyclic group end recognition" evidence="3">
    <location>
        <begin position="1073"/>
        <end position="1147"/>
    </location>
</feature>
<dbReference type="InterPro" id="IPR005135">
    <property type="entry name" value="Endo/exonuclease/phosphatase"/>
</dbReference>
<sequence>MAANTLPFRLKSYQTALAIVAPPQLHSDINSLRKIHDKAYEKWDPHINVLYPFVDPDQLGAAIAELRQRIAKQDVRSFDINLPEPDKFVQKRSATVHLKPDSESEARIGQLRADLVDALGRDAKEGTHDGTFRAHMTIGQAGLVGPTLGMLLEKVEKLAPLEWQCRSLAVLKRQPSGKMALVDEIRLLGDENIGSDENGGEQDSAQHWKRCNAYNPSEGWQELHEKPVSKATREICGPKIIVSTYNLMADQHAPPFASRLGPIIDAITSVTEQLSNTRVLCLQEVNDEMLPLLLGHPSLNNTYPFSTHQPSSLLPSQRNLVIMASVPFSHTTLEFDERHKSALVVDLFGMCVKVVNTHLSSALTDDAVVTKKNQMDTLTKFCLDPSMTGDFIVAGDFNISTSSQTIETALDRGLIGRETARMVRTVINEEIWEDTFLASPQTLPSASEEIFDGEEGATFDRIGNPLASMSISPIDNRPQRYDRILYRKNGKLKVDHVQLFGLPNGKGHCGSDHYGFSATLKSEKVQDSLAEEPSLLSQSTMENLVVMQDSMDLYSLLRSQLPTEEDREQRTRAIGLLQDVLSSGKGLSNLVLAPLGSYLMGTYFPDSDVDLLAIGSVAPRVFFETATSSLQHINSQPDGGVKGVHLVNSLVSIMELCVFGIKFDLQYCQASLLLEKYHSPSTETPLHELAFDTTLIGSLPPSSLRPFNTYRDTAYILNTIPDITSYRAAHRFLSLYLKIHGLYSAKFGYLGGIHLSLMLNRAVKLMSAQLSLKKQSGLGDAHRSYAAIIVRTFFDYYSNFNWPSESIADPDLNGKTQPTRSPRDAVFIPAIHVPTARPNVAGSCTPLSARTFASEFKEASSKLSQGNWDWCLRPGAGVATFLNGFSAYISISLDAWSVDEVRGAKVRDIIGALESRLPRLMLALGRLDGIYARVWPARFRTRNDGTLEDATQFKGYYLIGIRMTDEHADIDTKQRLKGKVVGAVRDFESNVKAYIEFESGNCWLDAEFLGAKKIKDIDLVIDERNWSGEDSPSPDATDSNVNDRREDLEDPKFADLSVGTTLEQPRRPNSSPLRMPDDVMNRIKHDTAHYSAKEFFIGYEDRFEEKPKEVDLLKWKLEQTDEEFIPLHRVVHIRRKDENGGEVVWDRRLKLDLVFGSGKRRAKITY</sequence>
<dbReference type="SUPFAM" id="SSF56219">
    <property type="entry name" value="DNase I-like"/>
    <property type="match status" value="1"/>
</dbReference>
<feature type="compositionally biased region" description="Polar residues" evidence="1">
    <location>
        <begin position="1028"/>
        <end position="1040"/>
    </location>
</feature>
<dbReference type="AlphaFoldDB" id="A0A1L7WC54"/>
<dbReference type="GO" id="GO:0005634">
    <property type="term" value="C:nucleus"/>
    <property type="evidence" value="ECO:0007669"/>
    <property type="project" value="TreeGrafter"/>
</dbReference>
<feature type="compositionally biased region" description="Basic and acidic residues" evidence="1">
    <location>
        <begin position="1041"/>
        <end position="1053"/>
    </location>
</feature>
<dbReference type="PANTHER" id="PTHR10682:SF23">
    <property type="entry name" value="POLYNUCLEOTIDE ADENYLYLTRANSFERASE"/>
    <property type="match status" value="1"/>
</dbReference>
<name>A0A1L7WC54_9HELO</name>
<dbReference type="Pfam" id="PF03372">
    <property type="entry name" value="Exo_endo_phos"/>
    <property type="match status" value="1"/>
</dbReference>
<dbReference type="Proteomes" id="UP000184330">
    <property type="component" value="Unassembled WGS sequence"/>
</dbReference>
<dbReference type="InterPro" id="IPR040459">
    <property type="entry name" value="MJ1316"/>
</dbReference>
<evidence type="ECO:0000259" key="3">
    <source>
        <dbReference type="Pfam" id="PF04457"/>
    </source>
</evidence>
<protein>
    <submittedName>
        <fullName evidence="4">Uncharacterized protein</fullName>
    </submittedName>
</protein>
<dbReference type="GO" id="GO:1990817">
    <property type="term" value="F:poly(A) RNA polymerase activity"/>
    <property type="evidence" value="ECO:0007669"/>
    <property type="project" value="TreeGrafter"/>
</dbReference>
<dbReference type="STRING" id="576137.A0A1L7WC54"/>
<feature type="domain" description="Endonuclease/exonuclease/phosphatase" evidence="2">
    <location>
        <begin position="279"/>
        <end position="513"/>
    </location>
</feature>
<feature type="compositionally biased region" description="Polar residues" evidence="1">
    <location>
        <begin position="1058"/>
        <end position="1072"/>
    </location>
</feature>
<evidence type="ECO:0000256" key="1">
    <source>
        <dbReference type="SAM" id="MobiDB-lite"/>
    </source>
</evidence>
<dbReference type="Gene3D" id="3.60.10.10">
    <property type="entry name" value="Endonuclease/exonuclease/phosphatase"/>
    <property type="match status" value="1"/>
</dbReference>
<dbReference type="EMBL" id="FJOG01000001">
    <property type="protein sequence ID" value="CZR50360.1"/>
    <property type="molecule type" value="Genomic_DNA"/>
</dbReference>
<dbReference type="Pfam" id="PF13563">
    <property type="entry name" value="2_5_RNA_ligase2"/>
    <property type="match status" value="1"/>
</dbReference>
<keyword evidence="5" id="KW-1185">Reference proteome</keyword>
<evidence type="ECO:0000313" key="4">
    <source>
        <dbReference type="EMBL" id="CZR50360.1"/>
    </source>
</evidence>
<dbReference type="Gene3D" id="1.10.1410.10">
    <property type="match status" value="1"/>
</dbReference>
<gene>
    <name evidence="4" type="ORF">PAC_00232</name>
</gene>
<dbReference type="SUPFAM" id="SSF81631">
    <property type="entry name" value="PAP/OAS1 substrate-binding domain"/>
    <property type="match status" value="1"/>
</dbReference>